<gene>
    <name evidence="3" type="ORF">LR394_18495</name>
</gene>
<sequence>MLLNQPIARLPRSPVPARAVLVVVAELAVTTAAWAALWLFGLPRSSLPVMLLAWGACFALYTAPVQDRLTRCTGTTGQAANLLLTATAIWFAMITTEVPSIYPVVIGALATEIAQRDSSTRTALVGLLTMFGGTVVVQWAVHQGRVSSIVDPRAADHLAVVLLAVGAVVLVRGVAVARRSASTRAELLQEQRLRHAELQYAATHDALTGLLSRRGLEPALHAACAAARPGHGVALMFLDLDGFKAINDRHGHAMGDELLAAAAVRFTKALGEDASLARMGGDEFVAVLRGVVSAAAAQEQARVVQAALDEPFRLEAVVRVGVSVGLAWADSPTRVTELTRDADLAMYRDKRRRRQIRLDELSDRALVVGSGTAGPER</sequence>
<dbReference type="AlphaFoldDB" id="A0A9X1NFH2"/>
<protein>
    <submittedName>
        <fullName evidence="3">GGDEF domain-containing protein</fullName>
    </submittedName>
</protein>
<dbReference type="Gene3D" id="3.30.70.270">
    <property type="match status" value="1"/>
</dbReference>
<dbReference type="InterPro" id="IPR000160">
    <property type="entry name" value="GGDEF_dom"/>
</dbReference>
<feature type="transmembrane region" description="Helical" evidence="1">
    <location>
        <begin position="20"/>
        <end position="40"/>
    </location>
</feature>
<dbReference type="CDD" id="cd01949">
    <property type="entry name" value="GGDEF"/>
    <property type="match status" value="1"/>
</dbReference>
<dbReference type="NCBIfam" id="TIGR00254">
    <property type="entry name" value="GGDEF"/>
    <property type="match status" value="1"/>
</dbReference>
<evidence type="ECO:0000256" key="1">
    <source>
        <dbReference type="SAM" id="Phobius"/>
    </source>
</evidence>
<feature type="domain" description="GGDEF" evidence="2">
    <location>
        <begin position="231"/>
        <end position="361"/>
    </location>
</feature>
<dbReference type="SMART" id="SM00267">
    <property type="entry name" value="GGDEF"/>
    <property type="match status" value="1"/>
</dbReference>
<dbReference type="Proteomes" id="UP001138997">
    <property type="component" value="Unassembled WGS sequence"/>
</dbReference>
<dbReference type="PANTHER" id="PTHR46663:SF2">
    <property type="entry name" value="GGDEF DOMAIN-CONTAINING PROTEIN"/>
    <property type="match status" value="1"/>
</dbReference>
<accession>A0A9X1NFH2</accession>
<dbReference type="SUPFAM" id="SSF55073">
    <property type="entry name" value="Nucleotide cyclase"/>
    <property type="match status" value="1"/>
</dbReference>
<evidence type="ECO:0000313" key="4">
    <source>
        <dbReference type="Proteomes" id="UP001138997"/>
    </source>
</evidence>
<feature type="transmembrane region" description="Helical" evidence="1">
    <location>
        <begin position="154"/>
        <end position="175"/>
    </location>
</feature>
<keyword evidence="1" id="KW-0472">Membrane</keyword>
<comment type="caution">
    <text evidence="3">The sequence shown here is derived from an EMBL/GenBank/DDBJ whole genome shotgun (WGS) entry which is preliminary data.</text>
</comment>
<proteinExistence type="predicted"/>
<dbReference type="InterPro" id="IPR029787">
    <property type="entry name" value="Nucleotide_cyclase"/>
</dbReference>
<evidence type="ECO:0000313" key="3">
    <source>
        <dbReference type="EMBL" id="MCD5312900.1"/>
    </source>
</evidence>
<dbReference type="RefSeq" id="WP_231443584.1">
    <property type="nucleotide sequence ID" value="NZ_JAJOMB010000009.1"/>
</dbReference>
<organism evidence="3 4">
    <name type="scientific">Kineosporia babensis</name>
    <dbReference type="NCBI Taxonomy" id="499548"/>
    <lineage>
        <taxon>Bacteria</taxon>
        <taxon>Bacillati</taxon>
        <taxon>Actinomycetota</taxon>
        <taxon>Actinomycetes</taxon>
        <taxon>Kineosporiales</taxon>
        <taxon>Kineosporiaceae</taxon>
        <taxon>Kineosporia</taxon>
    </lineage>
</organism>
<keyword evidence="4" id="KW-1185">Reference proteome</keyword>
<dbReference type="EMBL" id="JAJOMB010000009">
    <property type="protein sequence ID" value="MCD5312900.1"/>
    <property type="molecule type" value="Genomic_DNA"/>
</dbReference>
<keyword evidence="1" id="KW-1133">Transmembrane helix</keyword>
<feature type="transmembrane region" description="Helical" evidence="1">
    <location>
        <begin position="83"/>
        <end position="110"/>
    </location>
</feature>
<name>A0A9X1NFH2_9ACTN</name>
<keyword evidence="1" id="KW-0812">Transmembrane</keyword>
<dbReference type="Pfam" id="PF00990">
    <property type="entry name" value="GGDEF"/>
    <property type="match status" value="1"/>
</dbReference>
<evidence type="ECO:0000259" key="2">
    <source>
        <dbReference type="PROSITE" id="PS50887"/>
    </source>
</evidence>
<dbReference type="InterPro" id="IPR052163">
    <property type="entry name" value="DGC-Regulatory_Protein"/>
</dbReference>
<dbReference type="InterPro" id="IPR043128">
    <property type="entry name" value="Rev_trsase/Diguanyl_cyclase"/>
</dbReference>
<feature type="transmembrane region" description="Helical" evidence="1">
    <location>
        <begin position="122"/>
        <end position="142"/>
    </location>
</feature>
<reference evidence="3" key="1">
    <citation type="submission" date="2021-11" db="EMBL/GenBank/DDBJ databases">
        <title>Streptomyces corallinus and Kineosporia corallina sp. nov., two new coral-derived marine actinobacteria.</title>
        <authorList>
            <person name="Buangrab K."/>
            <person name="Sutthacheep M."/>
            <person name="Yeemin T."/>
            <person name="Harunari E."/>
            <person name="Igarashi Y."/>
            <person name="Sripreechasak P."/>
            <person name="Kanchanasin P."/>
            <person name="Tanasupawat S."/>
            <person name="Phongsopitanun W."/>
        </authorList>
    </citation>
    <scope>NUCLEOTIDE SEQUENCE</scope>
    <source>
        <strain evidence="3">JCM 31032</strain>
    </source>
</reference>
<dbReference type="PANTHER" id="PTHR46663">
    <property type="entry name" value="DIGUANYLATE CYCLASE DGCT-RELATED"/>
    <property type="match status" value="1"/>
</dbReference>
<dbReference type="PROSITE" id="PS50887">
    <property type="entry name" value="GGDEF"/>
    <property type="match status" value="1"/>
</dbReference>